<organism evidence="2 3">
    <name type="scientific">Dryococelus australis</name>
    <dbReference type="NCBI Taxonomy" id="614101"/>
    <lineage>
        <taxon>Eukaryota</taxon>
        <taxon>Metazoa</taxon>
        <taxon>Ecdysozoa</taxon>
        <taxon>Arthropoda</taxon>
        <taxon>Hexapoda</taxon>
        <taxon>Insecta</taxon>
        <taxon>Pterygota</taxon>
        <taxon>Neoptera</taxon>
        <taxon>Polyneoptera</taxon>
        <taxon>Phasmatodea</taxon>
        <taxon>Verophasmatodea</taxon>
        <taxon>Anareolatae</taxon>
        <taxon>Phasmatidae</taxon>
        <taxon>Eurycanthinae</taxon>
        <taxon>Dryococelus</taxon>
    </lineage>
</organism>
<evidence type="ECO:0000313" key="3">
    <source>
        <dbReference type="Proteomes" id="UP001159363"/>
    </source>
</evidence>
<evidence type="ECO:0000256" key="1">
    <source>
        <dbReference type="SAM" id="MobiDB-lite"/>
    </source>
</evidence>
<protein>
    <submittedName>
        <fullName evidence="2">Uncharacterized protein</fullName>
    </submittedName>
</protein>
<comment type="caution">
    <text evidence="2">The sequence shown here is derived from an EMBL/GenBank/DDBJ whole genome shotgun (WGS) entry which is preliminary data.</text>
</comment>
<dbReference type="EMBL" id="JARBHB010000012">
    <property type="protein sequence ID" value="KAJ8871522.1"/>
    <property type="molecule type" value="Genomic_DNA"/>
</dbReference>
<sequence>MRADEGEARWVRSIAGMKRRGKRKIPEKTYRSAESSVQILMCENPGADRPLTAQPPWPPHERNHQVVSSLFSHIQASHGKVSTFESPLIWSNTFEVNFRARWNVHTVYVTYMTGGGRGVRGATVTVRRQRPRRGASGRLNGADDKPWPGASCVRRRRRPTTRASTRKRCSEVARSSLPPTSAHVGHYTPFTRQGRSEVSMKQRQKSGGGVIGRSPRKPAGQRHRPVRFPHAKIIELGSPRWEASSLTAKPPRPPLSNVAATKCCITLTITGRTEYSPMRVIAVSNEQRRDARAGEARDTRKNPPTSGRFIHEMIWE</sequence>
<accession>A0ABQ9GHK4</accession>
<dbReference type="Proteomes" id="UP001159363">
    <property type="component" value="Chromosome 11"/>
</dbReference>
<feature type="region of interest" description="Disordered" evidence="1">
    <location>
        <begin position="129"/>
        <end position="224"/>
    </location>
</feature>
<keyword evidence="3" id="KW-1185">Reference proteome</keyword>
<evidence type="ECO:0000313" key="2">
    <source>
        <dbReference type="EMBL" id="KAJ8871522.1"/>
    </source>
</evidence>
<feature type="region of interest" description="Disordered" evidence="1">
    <location>
        <begin position="286"/>
        <end position="307"/>
    </location>
</feature>
<feature type="compositionally biased region" description="Basic residues" evidence="1">
    <location>
        <begin position="153"/>
        <end position="167"/>
    </location>
</feature>
<gene>
    <name evidence="2" type="ORF">PR048_027844</name>
</gene>
<reference evidence="2 3" key="1">
    <citation type="submission" date="2023-02" db="EMBL/GenBank/DDBJ databases">
        <title>LHISI_Scaffold_Assembly.</title>
        <authorList>
            <person name="Stuart O.P."/>
            <person name="Cleave R."/>
            <person name="Magrath M.J.L."/>
            <person name="Mikheyev A.S."/>
        </authorList>
    </citation>
    <scope>NUCLEOTIDE SEQUENCE [LARGE SCALE GENOMIC DNA]</scope>
    <source>
        <strain evidence="2">Daus_M_001</strain>
        <tissue evidence="2">Leg muscle</tissue>
    </source>
</reference>
<feature type="compositionally biased region" description="Basic and acidic residues" evidence="1">
    <location>
        <begin position="286"/>
        <end position="301"/>
    </location>
</feature>
<name>A0ABQ9GHK4_9NEOP</name>
<proteinExistence type="predicted"/>
<feature type="compositionally biased region" description="Basic residues" evidence="1">
    <location>
        <begin position="214"/>
        <end position="224"/>
    </location>
</feature>